<dbReference type="PANTHER" id="PTHR30469:SF15">
    <property type="entry name" value="HLYD FAMILY OF SECRETION PROTEINS"/>
    <property type="match status" value="1"/>
</dbReference>
<keyword evidence="3" id="KW-0813">Transport</keyword>
<name>A0ABS0SDE7_9HYPH</name>
<evidence type="ECO:0000256" key="4">
    <source>
        <dbReference type="SAM" id="Coils"/>
    </source>
</evidence>
<feature type="domain" description="Multidrug resistance protein MdtA-like barrel-sandwich hybrid" evidence="5">
    <location>
        <begin position="55"/>
        <end position="193"/>
    </location>
</feature>
<comment type="subcellular location">
    <subcellularLocation>
        <location evidence="1">Cell envelope</location>
    </subcellularLocation>
</comment>
<dbReference type="Pfam" id="PF25967">
    <property type="entry name" value="RND-MFP_C"/>
    <property type="match status" value="1"/>
</dbReference>
<evidence type="ECO:0000313" key="8">
    <source>
        <dbReference type="Proteomes" id="UP000601789"/>
    </source>
</evidence>
<evidence type="ECO:0000256" key="3">
    <source>
        <dbReference type="ARBA" id="ARBA00022448"/>
    </source>
</evidence>
<dbReference type="NCBIfam" id="TIGR01730">
    <property type="entry name" value="RND_mfp"/>
    <property type="match status" value="1"/>
</dbReference>
<dbReference type="InterPro" id="IPR006143">
    <property type="entry name" value="RND_pump_MFP"/>
</dbReference>
<dbReference type="PANTHER" id="PTHR30469">
    <property type="entry name" value="MULTIDRUG RESISTANCE PROTEIN MDTA"/>
    <property type="match status" value="1"/>
</dbReference>
<feature type="coiled-coil region" evidence="4">
    <location>
        <begin position="132"/>
        <end position="159"/>
    </location>
</feature>
<evidence type="ECO:0000259" key="6">
    <source>
        <dbReference type="Pfam" id="PF25967"/>
    </source>
</evidence>
<dbReference type="InterPro" id="IPR058625">
    <property type="entry name" value="MdtA-like_BSH"/>
</dbReference>
<dbReference type="Gene3D" id="2.40.420.20">
    <property type="match status" value="1"/>
</dbReference>
<dbReference type="Gene3D" id="2.40.50.100">
    <property type="match status" value="1"/>
</dbReference>
<proteinExistence type="inferred from homology"/>
<evidence type="ECO:0000256" key="2">
    <source>
        <dbReference type="ARBA" id="ARBA00009477"/>
    </source>
</evidence>
<evidence type="ECO:0000259" key="5">
    <source>
        <dbReference type="Pfam" id="PF25917"/>
    </source>
</evidence>
<dbReference type="Proteomes" id="UP000601789">
    <property type="component" value="Unassembled WGS sequence"/>
</dbReference>
<dbReference type="SUPFAM" id="SSF111369">
    <property type="entry name" value="HlyD-like secretion proteins"/>
    <property type="match status" value="1"/>
</dbReference>
<organism evidence="7 8">
    <name type="scientific">Aquamicrobium zhengzhouense</name>
    <dbReference type="NCBI Taxonomy" id="2781738"/>
    <lineage>
        <taxon>Bacteria</taxon>
        <taxon>Pseudomonadati</taxon>
        <taxon>Pseudomonadota</taxon>
        <taxon>Alphaproteobacteria</taxon>
        <taxon>Hyphomicrobiales</taxon>
        <taxon>Phyllobacteriaceae</taxon>
        <taxon>Aquamicrobium</taxon>
    </lineage>
</organism>
<evidence type="ECO:0000256" key="1">
    <source>
        <dbReference type="ARBA" id="ARBA00004196"/>
    </source>
</evidence>
<sequence length="346" mass="36714">MSKRWLVVVVLFAAAVFVGYFQPWAEKPIEVAVEIATSGPISQVLAVNGRVAARNSVTVRAPVSAKALELHVDEGDVVEAGDILVSLDMAIVQAQVDEATAALEGQRSKQRQAEVTVARARALGANSPRSALEDAELALESAITETARLEAVLEQAKEQAFQYLVRAPISGVVLTRGVDLGQLVDTQSELFVIADTSELIVETDVDELYSAHISEGLKAQLLPIGVSVPLEGTVTFTAPKVDPSTGGRKIKIAFDSDGTLPIGLTVNANVIIKEFDAALSLPRSAIASEGRETYVMVLGDRIVEKRVVQFADWPSERVIVTEGLGEGDSVILDPARVKPGVKATAG</sequence>
<dbReference type="Pfam" id="PF25917">
    <property type="entry name" value="BSH_RND"/>
    <property type="match status" value="1"/>
</dbReference>
<dbReference type="Gene3D" id="2.40.30.170">
    <property type="match status" value="1"/>
</dbReference>
<keyword evidence="4" id="KW-0175">Coiled coil</keyword>
<keyword evidence="8" id="KW-1185">Reference proteome</keyword>
<gene>
    <name evidence="7" type="ORF">IOD40_11710</name>
</gene>
<reference evidence="7 8" key="1">
    <citation type="submission" date="2020-10" db="EMBL/GenBank/DDBJ databases">
        <title>Aquamicrobium zhengzhouensis sp. nov., a exopolysaccharide producing bacterium isolated from farmland soil.</title>
        <authorList>
            <person name="Wang X."/>
        </authorList>
    </citation>
    <scope>NUCLEOTIDE SEQUENCE [LARGE SCALE GENOMIC DNA]</scope>
    <source>
        <strain evidence="8">cd-1</strain>
    </source>
</reference>
<comment type="caution">
    <text evidence="7">The sequence shown here is derived from an EMBL/GenBank/DDBJ whole genome shotgun (WGS) entry which is preliminary data.</text>
</comment>
<feature type="domain" description="Multidrug resistance protein MdtA-like C-terminal permuted SH3" evidence="6">
    <location>
        <begin position="282"/>
        <end position="333"/>
    </location>
</feature>
<comment type="similarity">
    <text evidence="2">Belongs to the membrane fusion protein (MFP) (TC 8.A.1) family.</text>
</comment>
<dbReference type="InterPro" id="IPR058627">
    <property type="entry name" value="MdtA-like_C"/>
</dbReference>
<evidence type="ECO:0000313" key="7">
    <source>
        <dbReference type="EMBL" id="MBI1621329.1"/>
    </source>
</evidence>
<accession>A0ABS0SDE7</accession>
<dbReference type="EMBL" id="JADGMQ010000007">
    <property type="protein sequence ID" value="MBI1621329.1"/>
    <property type="molecule type" value="Genomic_DNA"/>
</dbReference>
<protein>
    <submittedName>
        <fullName evidence="7">Efflux RND transporter periplasmic adaptor subunit</fullName>
    </submittedName>
</protein>
<dbReference type="RefSeq" id="WP_198476718.1">
    <property type="nucleotide sequence ID" value="NZ_JADGMQ010000007.1"/>
</dbReference>
<dbReference type="Gene3D" id="1.10.287.470">
    <property type="entry name" value="Helix hairpin bin"/>
    <property type="match status" value="1"/>
</dbReference>